<proteinExistence type="inferred from homology"/>
<dbReference type="RefSeq" id="XP_017021872.1">
    <property type="nucleotide sequence ID" value="XM_017166383.3"/>
</dbReference>
<evidence type="ECO:0000256" key="10">
    <source>
        <dbReference type="ARBA" id="ARBA00023201"/>
    </source>
</evidence>
<evidence type="ECO:0000256" key="8">
    <source>
        <dbReference type="ARBA" id="ARBA00023065"/>
    </source>
</evidence>
<evidence type="ECO:0000256" key="7">
    <source>
        <dbReference type="ARBA" id="ARBA00023053"/>
    </source>
</evidence>
<keyword evidence="5 12" id="KW-0812">Transmembrane</keyword>
<keyword evidence="7" id="KW-0915">Sodium</keyword>
<evidence type="ECO:0000256" key="6">
    <source>
        <dbReference type="ARBA" id="ARBA00022989"/>
    </source>
</evidence>
<evidence type="ECO:0000313" key="15">
    <source>
        <dbReference type="RefSeq" id="XP_017021872.1"/>
    </source>
</evidence>
<dbReference type="Gene3D" id="2.60.470.10">
    <property type="entry name" value="Acid-sensing ion channels like domains"/>
    <property type="match status" value="1"/>
</dbReference>
<evidence type="ECO:0000256" key="1">
    <source>
        <dbReference type="ARBA" id="ARBA00004141"/>
    </source>
</evidence>
<dbReference type="Proteomes" id="UP001652661">
    <property type="component" value="Chromosome 3R"/>
</dbReference>
<keyword evidence="6 13" id="KW-1133">Transmembrane helix</keyword>
<dbReference type="PRINTS" id="PR01078">
    <property type="entry name" value="AMINACHANNEL"/>
</dbReference>
<dbReference type="PANTHER" id="PTHR11690:SF288">
    <property type="entry name" value="AMILORIDE-SENSITIVE NA+ CHANNEL-RELATED"/>
    <property type="match status" value="1"/>
</dbReference>
<dbReference type="OrthoDB" id="5874059at2759"/>
<keyword evidence="14" id="KW-1185">Reference proteome</keyword>
<keyword evidence="11 12" id="KW-0407">Ion channel</keyword>
<keyword evidence="10 12" id="KW-0739">Sodium transport</keyword>
<organism evidence="14 15">
    <name type="scientific">Drosophila kikkawai</name>
    <name type="common">Fruit fly</name>
    <dbReference type="NCBI Taxonomy" id="30033"/>
    <lineage>
        <taxon>Eukaryota</taxon>
        <taxon>Metazoa</taxon>
        <taxon>Ecdysozoa</taxon>
        <taxon>Arthropoda</taxon>
        <taxon>Hexapoda</taxon>
        <taxon>Insecta</taxon>
        <taxon>Pterygota</taxon>
        <taxon>Neoptera</taxon>
        <taxon>Endopterygota</taxon>
        <taxon>Diptera</taxon>
        <taxon>Brachycera</taxon>
        <taxon>Muscomorpha</taxon>
        <taxon>Ephydroidea</taxon>
        <taxon>Drosophilidae</taxon>
        <taxon>Drosophila</taxon>
        <taxon>Sophophora</taxon>
    </lineage>
</organism>
<keyword evidence="8 12" id="KW-0406">Ion transport</keyword>
<evidence type="ECO:0000256" key="13">
    <source>
        <dbReference type="SAM" id="Phobius"/>
    </source>
</evidence>
<evidence type="ECO:0000256" key="9">
    <source>
        <dbReference type="ARBA" id="ARBA00023136"/>
    </source>
</evidence>
<evidence type="ECO:0000256" key="11">
    <source>
        <dbReference type="ARBA" id="ARBA00023303"/>
    </source>
</evidence>
<feature type="transmembrane region" description="Helical" evidence="13">
    <location>
        <begin position="486"/>
        <end position="519"/>
    </location>
</feature>
<dbReference type="GO" id="GO:0015280">
    <property type="term" value="F:ligand-gated sodium channel activity"/>
    <property type="evidence" value="ECO:0007669"/>
    <property type="project" value="TreeGrafter"/>
</dbReference>
<dbReference type="Pfam" id="PF00858">
    <property type="entry name" value="ASC"/>
    <property type="match status" value="1"/>
</dbReference>
<keyword evidence="3 12" id="KW-0813">Transport</keyword>
<dbReference type="AlphaFoldDB" id="A0A6P4HZJ0"/>
<evidence type="ECO:0000256" key="12">
    <source>
        <dbReference type="RuleBase" id="RU000679"/>
    </source>
</evidence>
<gene>
    <name evidence="15" type="primary">ppk21</name>
</gene>
<name>A0A6P4HZJ0_DROKI</name>
<dbReference type="GO" id="GO:0005886">
    <property type="term" value="C:plasma membrane"/>
    <property type="evidence" value="ECO:0007669"/>
    <property type="project" value="TreeGrafter"/>
</dbReference>
<comment type="similarity">
    <text evidence="2 12">Belongs to the amiloride-sensitive sodium channel (TC 1.A.6) family.</text>
</comment>
<evidence type="ECO:0000313" key="14">
    <source>
        <dbReference type="Proteomes" id="UP001652661"/>
    </source>
</evidence>
<keyword evidence="9 13" id="KW-0472">Membrane</keyword>
<evidence type="ECO:0000256" key="4">
    <source>
        <dbReference type="ARBA" id="ARBA00022461"/>
    </source>
</evidence>
<dbReference type="Gene3D" id="1.10.287.770">
    <property type="entry name" value="YojJ-like"/>
    <property type="match status" value="1"/>
</dbReference>
<keyword evidence="4 12" id="KW-0894">Sodium channel</keyword>
<dbReference type="PANTHER" id="PTHR11690">
    <property type="entry name" value="AMILORIDE-SENSITIVE SODIUM CHANNEL-RELATED"/>
    <property type="match status" value="1"/>
</dbReference>
<reference evidence="15" key="1">
    <citation type="submission" date="2025-08" db="UniProtKB">
        <authorList>
            <consortium name="RefSeq"/>
        </authorList>
    </citation>
    <scope>IDENTIFICATION</scope>
    <source>
        <strain evidence="15">14028-0561.14</strain>
        <tissue evidence="15">Whole fly</tissue>
    </source>
</reference>
<evidence type="ECO:0000256" key="2">
    <source>
        <dbReference type="ARBA" id="ARBA00007193"/>
    </source>
</evidence>
<protein>
    <submittedName>
        <fullName evidence="15">Pickpocket protein 19</fullName>
    </submittedName>
</protein>
<sequence length="550" mass="63580">MLYPLELPRPRRPINRDYGGKTGLIQTPQRDDRRGPGKIMRIMLPYLKDYAAESSVHGIRYLAEPKMKNFERIIWLLILVTTTIGAIVVYVDLNALYQSVRIQTTIKNTMLPIFRVPFPSIALCPRNRMNWRVLENGAAEHFLGANASEVQKDVFIRFFTVAADPHLARLAELSNFFQNETLTANLHLLDGVDLAKVYEYIQFRCQDIMHACRWRGNPVNCCEVFELQFTESGLCYVFNTAISPASRQREKEDKFYPLRTPQYGEGSGLDVFLRLNRSLIRPGKRGVNVMIKQPQQWSDVVRHVPHEAHTRISIVPRLTVTDERTRAVGPVARRCIFPDEIHDPYYKNLPGFKYWVGNCRTKCHQEHVVDLCKCSPHIFFPVTDKDNFTICKASDYKCLYDHRLTFSIERHPDEKDFVDNLYKESMICDCFTSCTQLIFDRVFTTTTLDNNDTNTEAGTMRVDIFFQSGWFIQYQTTMRFTFVELLASFGGVIGLFLGASLLSAFELAYYLSIGLYLYLQGERKKEKLKNKSIITIPFGQRKITPTKNVN</sequence>
<evidence type="ECO:0000256" key="3">
    <source>
        <dbReference type="ARBA" id="ARBA00022448"/>
    </source>
</evidence>
<accession>A0A6P4HZJ0</accession>
<comment type="subcellular location">
    <subcellularLocation>
        <location evidence="1">Membrane</location>
        <topology evidence="1">Multi-pass membrane protein</topology>
    </subcellularLocation>
</comment>
<feature type="transmembrane region" description="Helical" evidence="13">
    <location>
        <begin position="73"/>
        <end position="91"/>
    </location>
</feature>
<dbReference type="InterPro" id="IPR001873">
    <property type="entry name" value="ENaC"/>
</dbReference>
<evidence type="ECO:0000256" key="5">
    <source>
        <dbReference type="ARBA" id="ARBA00022692"/>
    </source>
</evidence>